<proteinExistence type="predicted"/>
<dbReference type="Gramene" id="evm.model.08.1029">
    <property type="protein sequence ID" value="cds.evm.model.08.1029"/>
    <property type="gene ID" value="evm.TU.08.1029"/>
</dbReference>
<dbReference type="AlphaFoldDB" id="A0A803Q7D8"/>
<evidence type="ECO:0000313" key="2">
    <source>
        <dbReference type="Proteomes" id="UP000596661"/>
    </source>
</evidence>
<evidence type="ECO:0000313" key="1">
    <source>
        <dbReference type="EnsemblPlants" id="cds.evm.model.08.1029"/>
    </source>
</evidence>
<dbReference type="Proteomes" id="UP000596661">
    <property type="component" value="Chromosome 8"/>
</dbReference>
<name>A0A803Q7D8_CANSA</name>
<keyword evidence="2" id="KW-1185">Reference proteome</keyword>
<dbReference type="EMBL" id="UZAU01000697">
    <property type="status" value="NOT_ANNOTATED_CDS"/>
    <property type="molecule type" value="Genomic_DNA"/>
</dbReference>
<reference evidence="1" key="1">
    <citation type="submission" date="2018-11" db="EMBL/GenBank/DDBJ databases">
        <authorList>
            <person name="Grassa J C."/>
        </authorList>
    </citation>
    <scope>NUCLEOTIDE SEQUENCE [LARGE SCALE GENOMIC DNA]</scope>
</reference>
<protein>
    <submittedName>
        <fullName evidence="1">Uncharacterized protein</fullName>
    </submittedName>
</protein>
<reference evidence="1" key="2">
    <citation type="submission" date="2021-03" db="UniProtKB">
        <authorList>
            <consortium name="EnsemblPlants"/>
        </authorList>
    </citation>
    <scope>IDENTIFICATION</scope>
</reference>
<accession>A0A803Q7D8</accession>
<dbReference type="EnsemblPlants" id="evm.model.08.1029">
    <property type="protein sequence ID" value="cds.evm.model.08.1029"/>
    <property type="gene ID" value="evm.TU.08.1029"/>
</dbReference>
<organism evidence="1 2">
    <name type="scientific">Cannabis sativa</name>
    <name type="common">Hemp</name>
    <name type="synonym">Marijuana</name>
    <dbReference type="NCBI Taxonomy" id="3483"/>
    <lineage>
        <taxon>Eukaryota</taxon>
        <taxon>Viridiplantae</taxon>
        <taxon>Streptophyta</taxon>
        <taxon>Embryophyta</taxon>
        <taxon>Tracheophyta</taxon>
        <taxon>Spermatophyta</taxon>
        <taxon>Magnoliopsida</taxon>
        <taxon>eudicotyledons</taxon>
        <taxon>Gunneridae</taxon>
        <taxon>Pentapetalae</taxon>
        <taxon>rosids</taxon>
        <taxon>fabids</taxon>
        <taxon>Rosales</taxon>
        <taxon>Cannabaceae</taxon>
        <taxon>Cannabis</taxon>
    </lineage>
</organism>
<sequence>MERSHQKALKAKDKALKAKDAVVATVRRDLHDSKEAVQELTATLKGSDQGKEMLSRLITCRQQKRFDDGVFMVWPSNGQNLNLSFYPKPKEVLARFWEKNKRLDAALEERRGPRLPYRAN</sequence>